<dbReference type="InterPro" id="IPR016438">
    <property type="entry name" value="SKI2-like"/>
</dbReference>
<dbReference type="PROSITE" id="PS51194">
    <property type="entry name" value="HELICASE_CTER"/>
    <property type="match status" value="1"/>
</dbReference>
<dbReference type="SMART" id="SM01142">
    <property type="entry name" value="DSHCT"/>
    <property type="match status" value="1"/>
</dbReference>
<keyword evidence="7" id="KW-0175">Coiled coil</keyword>
<evidence type="ECO:0000313" key="12">
    <source>
        <dbReference type="EMBL" id="SVP91544.1"/>
    </source>
</evidence>
<evidence type="ECO:0000256" key="6">
    <source>
        <dbReference type="ARBA" id="ARBA00023242"/>
    </source>
</evidence>
<evidence type="ECO:0000313" key="11">
    <source>
        <dbReference type="EMBL" id="SVP90936.1"/>
    </source>
</evidence>
<dbReference type="Pfam" id="PF13234">
    <property type="entry name" value="MTR4_beta-barrel"/>
    <property type="match status" value="1"/>
</dbReference>
<evidence type="ECO:0000256" key="2">
    <source>
        <dbReference type="ARBA" id="ARBA00022741"/>
    </source>
</evidence>
<dbReference type="GO" id="GO:0005634">
    <property type="term" value="C:nucleus"/>
    <property type="evidence" value="ECO:0007669"/>
    <property type="project" value="UniProtKB-SubCell"/>
</dbReference>
<evidence type="ECO:0000256" key="3">
    <source>
        <dbReference type="ARBA" id="ARBA00022801"/>
    </source>
</evidence>
<evidence type="ECO:0000256" key="7">
    <source>
        <dbReference type="SAM" id="Coils"/>
    </source>
</evidence>
<feature type="compositionally biased region" description="Basic and acidic residues" evidence="8">
    <location>
        <begin position="20"/>
        <end position="36"/>
    </location>
</feature>
<feature type="region of interest" description="Disordered" evidence="8">
    <location>
        <begin position="12"/>
        <end position="44"/>
    </location>
</feature>
<dbReference type="Gene3D" id="1.10.3380.30">
    <property type="match status" value="1"/>
</dbReference>
<feature type="domain" description="Helicase C-terminal" evidence="10">
    <location>
        <begin position="335"/>
        <end position="535"/>
    </location>
</feature>
<dbReference type="Gene3D" id="3.40.50.300">
    <property type="entry name" value="P-loop containing nucleotide triphosphate hydrolases"/>
    <property type="match status" value="2"/>
</dbReference>
<dbReference type="FunFam" id="3.40.50.300:FF:000141">
    <property type="entry name" value="ATP-dependent RNA helicase DOB1"/>
    <property type="match status" value="1"/>
</dbReference>
<dbReference type="InterPro" id="IPR001650">
    <property type="entry name" value="Helicase_C-like"/>
</dbReference>
<proteinExistence type="predicted"/>
<dbReference type="Pfam" id="PF08148">
    <property type="entry name" value="DSHCT"/>
    <property type="match status" value="1"/>
</dbReference>
<dbReference type="GO" id="GO:0000460">
    <property type="term" value="P:maturation of 5.8S rRNA"/>
    <property type="evidence" value="ECO:0007669"/>
    <property type="project" value="TreeGrafter"/>
</dbReference>
<feature type="domain" description="Helicase ATP-binding" evidence="9">
    <location>
        <begin position="109"/>
        <end position="265"/>
    </location>
</feature>
<organism evidence="12">
    <name type="scientific">Theileria annulata</name>
    <dbReference type="NCBI Taxonomy" id="5874"/>
    <lineage>
        <taxon>Eukaryota</taxon>
        <taxon>Sar</taxon>
        <taxon>Alveolata</taxon>
        <taxon>Apicomplexa</taxon>
        <taxon>Aconoidasida</taxon>
        <taxon>Piroplasmida</taxon>
        <taxon>Theileriidae</taxon>
        <taxon>Theileria</taxon>
    </lineage>
</organism>
<dbReference type="SUPFAM" id="SSF52540">
    <property type="entry name" value="P-loop containing nucleoside triphosphate hydrolases"/>
    <property type="match status" value="1"/>
</dbReference>
<accession>A0A3B0MNY5</accession>
<evidence type="ECO:0000259" key="10">
    <source>
        <dbReference type="PROSITE" id="PS51194"/>
    </source>
</evidence>
<dbReference type="AlphaFoldDB" id="A0A3B0MNY5"/>
<sequence>MGDPLSMFDVFETEDQREEVEDHTNPLKQGENDKFHNSRNNINNHDEDYEFNHLTSPLTSDIKIEKIHSSYNCSHYRVAPVDSKYEPKNITTFAKKYPFTLDEFQKRSIESLERDESVLVCAHTSAGKTVVAEYAIAMGLRDGHRIIYTSPIKALSNQKYRNLSDEFVDVGLMTGDVTLNPNASVMVMTTEILRSMLYRGSEIVQEMKCVIFDEVHYMRDLERGVVWEETIILIPNKVNLVFLSATIPNYLEFSEWITRIKRIPCNVISTDYRPVPLNHYLYMSGAEGIYLILDEDNNFKSSNYNKCLSAGSQNNFRDKESGSRDKRRITSTFKDIENIVKLCFDKNLAPCIIFSFSKSDCETSATAVRHLDMTSDEEKKLIDEIYKNAMATLSEQDRLLPQNLFMLPLLKNGIGIHHGGLLPIIKEIIEILFQESLLKVLFSTETFSMGLNMPAKTVVFTKMKKWDGREVRYISSGEYIQMAGRAGRRGLDTIGVVIIMLDKSDALIDEEVKKIFLGKPLNLDSTFHLGYNMLLNLMRIEDTTPEYLIERSFMQFQVKNKSAEISSKLKEAKVKLESLRSQFDSELFLLTSSLHENKEKLEKLNEKMSSIVMNDTKSLNYLNYGRLIYVKNDQVWGWAVCISPPKLKLNNPKNLKKYHFDCLYQVNMKGDAMYPSTETCWGRFEVKAFPIDSIKKMSQIRITIHEKVDVESPNFQNAMVNKFEQLSKHIQTLGQLPLLHPVEHMKINNQDLTHILSYVVDTSLHLITYLYLKNTKSMSSEIDRLMNEINASPLPMREDYKELFSRYEEYSKVRKETEELENQLKECTQIIMKDELRHMKSVLRKLEYVDQFGTVTIKGRIACEINATDELLVSELFLRNFFENMEPEHICASLSCLVNDDRKEGKSPTELKLIDAYNKIREIATEIVDVMIDCGIIVDESEYVNRLRPTLMSVVYRWAKGDPFIEILADSSVFEGSVIRCIRRLDELLRQLACASRNIGNMTMEQTFLTCISKLKKGIAFTSSLYL</sequence>
<dbReference type="GO" id="GO:0006401">
    <property type="term" value="P:RNA catabolic process"/>
    <property type="evidence" value="ECO:0007669"/>
    <property type="project" value="InterPro"/>
</dbReference>
<dbReference type="Pfam" id="PF21408">
    <property type="entry name" value="MTR4-like_stalk"/>
    <property type="match status" value="1"/>
</dbReference>
<protein>
    <submittedName>
        <fullName evidence="12">ATP-dependent RNA helicase, putative</fullName>
    </submittedName>
</protein>
<dbReference type="GO" id="GO:0003724">
    <property type="term" value="F:RNA helicase activity"/>
    <property type="evidence" value="ECO:0007669"/>
    <property type="project" value="InterPro"/>
</dbReference>
<keyword evidence="5" id="KW-0067">ATP-binding</keyword>
<dbReference type="EMBL" id="UIVT01000002">
    <property type="protein sequence ID" value="SVP90936.1"/>
    <property type="molecule type" value="Genomic_DNA"/>
</dbReference>
<feature type="coiled-coil region" evidence="7">
    <location>
        <begin position="562"/>
        <end position="614"/>
    </location>
</feature>
<evidence type="ECO:0000259" key="9">
    <source>
        <dbReference type="PROSITE" id="PS51192"/>
    </source>
</evidence>
<dbReference type="PIRSF" id="PIRSF005198">
    <property type="entry name" value="Antiviral_helicase_SKI2"/>
    <property type="match status" value="1"/>
</dbReference>
<reference evidence="12" key="1">
    <citation type="submission" date="2018-07" db="EMBL/GenBank/DDBJ databases">
        <authorList>
            <person name="Quirk P.G."/>
            <person name="Krulwich T.A."/>
        </authorList>
    </citation>
    <scope>NUCLEOTIDE SEQUENCE</scope>
    <source>
        <strain evidence="12">Anand</strain>
    </source>
</reference>
<evidence type="ECO:0000256" key="8">
    <source>
        <dbReference type="SAM" id="MobiDB-lite"/>
    </source>
</evidence>
<dbReference type="InterPro" id="IPR012961">
    <property type="entry name" value="Ski2/MTR4_C"/>
</dbReference>
<gene>
    <name evidence="11" type="ORF">TAT_000164800</name>
    <name evidence="12" type="ORF">TAV_000165000</name>
</gene>
<dbReference type="InterPro" id="IPR050699">
    <property type="entry name" value="RNA-DNA_Helicase"/>
</dbReference>
<dbReference type="EMBL" id="UIVS01000002">
    <property type="protein sequence ID" value="SVP91544.1"/>
    <property type="molecule type" value="Genomic_DNA"/>
</dbReference>
<dbReference type="VEuPathDB" id="PiroplasmaDB:TA13610"/>
<dbReference type="PANTHER" id="PTHR12131:SF7">
    <property type="entry name" value="EXOSOME RNA HELICASE MTR4"/>
    <property type="match status" value="1"/>
</dbReference>
<dbReference type="Pfam" id="PF00271">
    <property type="entry name" value="Helicase_C"/>
    <property type="match status" value="1"/>
</dbReference>
<dbReference type="InterPro" id="IPR011545">
    <property type="entry name" value="DEAD/DEAH_box_helicase_dom"/>
</dbReference>
<keyword evidence="4 12" id="KW-0347">Helicase</keyword>
<dbReference type="InterPro" id="IPR014001">
    <property type="entry name" value="Helicase_ATP-bd"/>
</dbReference>
<dbReference type="CDD" id="cd18795">
    <property type="entry name" value="SF2_C_Ski2"/>
    <property type="match status" value="1"/>
</dbReference>
<evidence type="ECO:0000256" key="4">
    <source>
        <dbReference type="ARBA" id="ARBA00022806"/>
    </source>
</evidence>
<dbReference type="Gene3D" id="2.40.30.300">
    <property type="match status" value="1"/>
</dbReference>
<dbReference type="GO" id="GO:0005524">
    <property type="term" value="F:ATP binding"/>
    <property type="evidence" value="ECO:0007669"/>
    <property type="project" value="UniProtKB-KW"/>
</dbReference>
<name>A0A3B0MNY5_THEAN</name>
<dbReference type="InterPro" id="IPR025696">
    <property type="entry name" value="Beta-barrel_MTR4"/>
</dbReference>
<evidence type="ECO:0000256" key="5">
    <source>
        <dbReference type="ARBA" id="ARBA00022840"/>
    </source>
</evidence>
<dbReference type="Pfam" id="PF00270">
    <property type="entry name" value="DEAD"/>
    <property type="match status" value="1"/>
</dbReference>
<dbReference type="SMART" id="SM00487">
    <property type="entry name" value="DEXDc"/>
    <property type="match status" value="1"/>
</dbReference>
<dbReference type="PROSITE" id="PS51192">
    <property type="entry name" value="HELICASE_ATP_BIND_1"/>
    <property type="match status" value="1"/>
</dbReference>
<dbReference type="GO" id="GO:0016787">
    <property type="term" value="F:hydrolase activity"/>
    <property type="evidence" value="ECO:0007669"/>
    <property type="project" value="UniProtKB-KW"/>
</dbReference>
<keyword evidence="6" id="KW-0539">Nucleus</keyword>
<keyword evidence="3" id="KW-0378">Hydrolase</keyword>
<dbReference type="FunFam" id="3.40.50.300:FF:000083">
    <property type="entry name" value="ATP-dependent RNA helicase DOB1"/>
    <property type="match status" value="1"/>
</dbReference>
<dbReference type="InterPro" id="IPR048392">
    <property type="entry name" value="MTR4-like_stalk"/>
</dbReference>
<keyword evidence="2" id="KW-0547">Nucleotide-binding</keyword>
<dbReference type="PANTHER" id="PTHR12131">
    <property type="entry name" value="ATP-DEPENDENT RNA AND DNA HELICASE"/>
    <property type="match status" value="1"/>
</dbReference>
<dbReference type="GO" id="GO:0003723">
    <property type="term" value="F:RNA binding"/>
    <property type="evidence" value="ECO:0007669"/>
    <property type="project" value="InterPro"/>
</dbReference>
<evidence type="ECO:0000256" key="1">
    <source>
        <dbReference type="ARBA" id="ARBA00004123"/>
    </source>
</evidence>
<comment type="subcellular location">
    <subcellularLocation>
        <location evidence="1">Nucleus</location>
    </subcellularLocation>
</comment>
<dbReference type="SMART" id="SM00490">
    <property type="entry name" value="HELICc"/>
    <property type="match status" value="1"/>
</dbReference>
<dbReference type="InterPro" id="IPR027417">
    <property type="entry name" value="P-loop_NTPase"/>
</dbReference>